<name>A0ABD2NSZ6_9CUCU</name>
<organism evidence="1 2">
    <name type="scientific">Cryptolaemus montrouzieri</name>
    <dbReference type="NCBI Taxonomy" id="559131"/>
    <lineage>
        <taxon>Eukaryota</taxon>
        <taxon>Metazoa</taxon>
        <taxon>Ecdysozoa</taxon>
        <taxon>Arthropoda</taxon>
        <taxon>Hexapoda</taxon>
        <taxon>Insecta</taxon>
        <taxon>Pterygota</taxon>
        <taxon>Neoptera</taxon>
        <taxon>Endopterygota</taxon>
        <taxon>Coleoptera</taxon>
        <taxon>Polyphaga</taxon>
        <taxon>Cucujiformia</taxon>
        <taxon>Coccinelloidea</taxon>
        <taxon>Coccinellidae</taxon>
        <taxon>Scymninae</taxon>
        <taxon>Scymnini</taxon>
        <taxon>Cryptolaemus</taxon>
    </lineage>
</organism>
<dbReference type="EMBL" id="JABFTP020000144">
    <property type="protein sequence ID" value="KAL3281744.1"/>
    <property type="molecule type" value="Genomic_DNA"/>
</dbReference>
<reference evidence="1 2" key="1">
    <citation type="journal article" date="2021" name="BMC Biol.">
        <title>Horizontally acquired antibacterial genes associated with adaptive radiation of ladybird beetles.</title>
        <authorList>
            <person name="Li H.S."/>
            <person name="Tang X.F."/>
            <person name="Huang Y.H."/>
            <person name="Xu Z.Y."/>
            <person name="Chen M.L."/>
            <person name="Du X.Y."/>
            <person name="Qiu B.Y."/>
            <person name="Chen P.T."/>
            <person name="Zhang W."/>
            <person name="Slipinski A."/>
            <person name="Escalona H.E."/>
            <person name="Waterhouse R.M."/>
            <person name="Zwick A."/>
            <person name="Pang H."/>
        </authorList>
    </citation>
    <scope>NUCLEOTIDE SEQUENCE [LARGE SCALE GENOMIC DNA]</scope>
    <source>
        <strain evidence="1">SYSU2018</strain>
    </source>
</reference>
<gene>
    <name evidence="1" type="ORF">HHI36_004948</name>
</gene>
<dbReference type="SUPFAM" id="SSF57756">
    <property type="entry name" value="Retrovirus zinc finger-like domains"/>
    <property type="match status" value="1"/>
</dbReference>
<accession>A0ABD2NSZ6</accession>
<dbReference type="Proteomes" id="UP001516400">
    <property type="component" value="Unassembled WGS sequence"/>
</dbReference>
<dbReference type="AlphaFoldDB" id="A0ABD2NSZ6"/>
<dbReference type="InterPro" id="IPR036875">
    <property type="entry name" value="Znf_CCHC_sf"/>
</dbReference>
<comment type="caution">
    <text evidence="1">The sequence shown here is derived from an EMBL/GenBank/DDBJ whole genome shotgun (WGS) entry which is preliminary data.</text>
</comment>
<sequence length="96" mass="10787">MLAIAKAVDMYDVCLVLEQKKFRANSYVPPSRRKPGYVDPDFAFISSETSLSPTINAFPPTVLVSPTVPSSRNPVCWNYQKMGHTRQSCPEPRKLL</sequence>
<proteinExistence type="predicted"/>
<protein>
    <submittedName>
        <fullName evidence="1">Uncharacterized protein</fullName>
    </submittedName>
</protein>
<keyword evidence="2" id="KW-1185">Reference proteome</keyword>
<evidence type="ECO:0000313" key="1">
    <source>
        <dbReference type="EMBL" id="KAL3281744.1"/>
    </source>
</evidence>
<evidence type="ECO:0000313" key="2">
    <source>
        <dbReference type="Proteomes" id="UP001516400"/>
    </source>
</evidence>